<evidence type="ECO:0000313" key="2">
    <source>
        <dbReference type="EMBL" id="EKM60779.1"/>
    </source>
</evidence>
<dbReference type="RefSeq" id="XP_007390225.1">
    <property type="nucleotide sequence ID" value="XM_007390163.1"/>
</dbReference>
<accession>K5WNJ4</accession>
<evidence type="ECO:0000256" key="1">
    <source>
        <dbReference type="SAM" id="MobiDB-lite"/>
    </source>
</evidence>
<dbReference type="EMBL" id="JH930468">
    <property type="protein sequence ID" value="EKM60779.1"/>
    <property type="molecule type" value="Genomic_DNA"/>
</dbReference>
<organism evidence="2 3">
    <name type="scientific">Phanerochaete carnosa (strain HHB-10118-sp)</name>
    <name type="common">White-rot fungus</name>
    <name type="synonym">Peniophora carnosa</name>
    <dbReference type="NCBI Taxonomy" id="650164"/>
    <lineage>
        <taxon>Eukaryota</taxon>
        <taxon>Fungi</taxon>
        <taxon>Dikarya</taxon>
        <taxon>Basidiomycota</taxon>
        <taxon>Agaricomycotina</taxon>
        <taxon>Agaricomycetes</taxon>
        <taxon>Polyporales</taxon>
        <taxon>Phanerochaetaceae</taxon>
        <taxon>Phanerochaete</taxon>
    </lineage>
</organism>
<reference evidence="2 3" key="1">
    <citation type="journal article" date="2012" name="BMC Genomics">
        <title>Comparative genomics of the white-rot fungi, Phanerochaete carnosa and P. chrysosporium, to elucidate the genetic basis of the distinct wood types they colonize.</title>
        <authorList>
            <person name="Suzuki H."/>
            <person name="MacDonald J."/>
            <person name="Syed K."/>
            <person name="Salamov A."/>
            <person name="Hori C."/>
            <person name="Aerts A."/>
            <person name="Henrissat B."/>
            <person name="Wiebenga A."/>
            <person name="vanKuyk P.A."/>
            <person name="Barry K."/>
            <person name="Lindquist E."/>
            <person name="LaButti K."/>
            <person name="Lapidus A."/>
            <person name="Lucas S."/>
            <person name="Coutinho P."/>
            <person name="Gong Y."/>
            <person name="Samejima M."/>
            <person name="Mahadevan R."/>
            <person name="Abou-Zaid M."/>
            <person name="de Vries R.P."/>
            <person name="Igarashi K."/>
            <person name="Yadav J.S."/>
            <person name="Grigoriev I.V."/>
            <person name="Master E.R."/>
        </authorList>
    </citation>
    <scope>NUCLEOTIDE SEQUENCE [LARGE SCALE GENOMIC DNA]</scope>
    <source>
        <strain evidence="2 3">HHB-10118-sp</strain>
    </source>
</reference>
<dbReference type="KEGG" id="pco:PHACADRAFT_246904"/>
<gene>
    <name evidence="2" type="ORF">PHACADRAFT_246904</name>
</gene>
<proteinExistence type="predicted"/>
<feature type="region of interest" description="Disordered" evidence="1">
    <location>
        <begin position="1"/>
        <end position="30"/>
    </location>
</feature>
<keyword evidence="3" id="KW-1185">Reference proteome</keyword>
<name>K5WNJ4_PHACS</name>
<dbReference type="Proteomes" id="UP000008370">
    <property type="component" value="Unassembled WGS sequence"/>
</dbReference>
<dbReference type="GeneID" id="18913932"/>
<sequence>MPPKISPSRRRSIAVLGQPSSKTIQKKRRAYSIVPGEKLSPAARARNLVQNS</sequence>
<dbReference type="HOGENOM" id="CLU_3087966_0_0_1"/>
<dbReference type="InParanoid" id="K5WNJ4"/>
<dbReference type="AlphaFoldDB" id="K5WNJ4"/>
<dbReference type="OrthoDB" id="5592879at2759"/>
<protein>
    <submittedName>
        <fullName evidence="2">Uncharacterized protein</fullName>
    </submittedName>
</protein>
<dbReference type="STRING" id="650164.K5WNJ4"/>
<evidence type="ECO:0000313" key="3">
    <source>
        <dbReference type="Proteomes" id="UP000008370"/>
    </source>
</evidence>